<proteinExistence type="predicted"/>
<evidence type="ECO:0000313" key="2">
    <source>
        <dbReference type="EMBL" id="MDQ7249254.1"/>
    </source>
</evidence>
<accession>A0ABU0YNF7</accession>
<dbReference type="EMBL" id="JAUYVI010000005">
    <property type="protein sequence ID" value="MDQ7249254.1"/>
    <property type="molecule type" value="Genomic_DNA"/>
</dbReference>
<comment type="caution">
    <text evidence="2">The sequence shown here is derived from an EMBL/GenBank/DDBJ whole genome shotgun (WGS) entry which is preliminary data.</text>
</comment>
<sequence>MLKFDLTRRGVIRAGIGALASTAVLGALTASAWAKKVKAAILSDQDKADVARIEEYLNGITTMRAKFQQVDAAGNISFGMIYVRRPGFLRVQYDPPSQVILVADSIAVSYYDAELNQLNQAPLGLSPLWFLLRDHVSLGGDVTVTQFERGPNAFQIGIVQTDEPDAGTVTLVLGDKPLELQQWTIIDSKGQEVRVALYNAEFGVKLENKLFRTPEKKRKGS</sequence>
<keyword evidence="1" id="KW-0732">Signal</keyword>
<dbReference type="RefSeq" id="WP_379957046.1">
    <property type="nucleotide sequence ID" value="NZ_JAUYVI010000005.1"/>
</dbReference>
<protein>
    <submittedName>
        <fullName evidence="2">Outer membrane lipoprotein carrier protein LolA</fullName>
    </submittedName>
</protein>
<name>A0ABU0YNF7_9PROT</name>
<evidence type="ECO:0000313" key="3">
    <source>
        <dbReference type="Proteomes" id="UP001230156"/>
    </source>
</evidence>
<dbReference type="InterPro" id="IPR004564">
    <property type="entry name" value="OM_lipoprot_carrier_LolA-like"/>
</dbReference>
<organism evidence="2 3">
    <name type="scientific">Dongia sedimenti</name>
    <dbReference type="NCBI Taxonomy" id="3064282"/>
    <lineage>
        <taxon>Bacteria</taxon>
        <taxon>Pseudomonadati</taxon>
        <taxon>Pseudomonadota</taxon>
        <taxon>Alphaproteobacteria</taxon>
        <taxon>Rhodospirillales</taxon>
        <taxon>Dongiaceae</taxon>
        <taxon>Dongia</taxon>
    </lineage>
</organism>
<dbReference type="InterPro" id="IPR029046">
    <property type="entry name" value="LolA/LolB/LppX"/>
</dbReference>
<keyword evidence="2" id="KW-0449">Lipoprotein</keyword>
<dbReference type="Gene3D" id="2.50.20.10">
    <property type="entry name" value="Lipoprotein localisation LolA/LolB/LppX"/>
    <property type="match status" value="1"/>
</dbReference>
<dbReference type="PANTHER" id="PTHR35869:SF1">
    <property type="entry name" value="OUTER-MEMBRANE LIPOPROTEIN CARRIER PROTEIN"/>
    <property type="match status" value="1"/>
</dbReference>
<dbReference type="SUPFAM" id="SSF89392">
    <property type="entry name" value="Prokaryotic lipoproteins and lipoprotein localization factors"/>
    <property type="match status" value="1"/>
</dbReference>
<dbReference type="Pfam" id="PF03548">
    <property type="entry name" value="LolA"/>
    <property type="match status" value="1"/>
</dbReference>
<dbReference type="Proteomes" id="UP001230156">
    <property type="component" value="Unassembled WGS sequence"/>
</dbReference>
<keyword evidence="3" id="KW-1185">Reference proteome</keyword>
<dbReference type="PANTHER" id="PTHR35869">
    <property type="entry name" value="OUTER-MEMBRANE LIPOPROTEIN CARRIER PROTEIN"/>
    <property type="match status" value="1"/>
</dbReference>
<dbReference type="PROSITE" id="PS51318">
    <property type="entry name" value="TAT"/>
    <property type="match status" value="1"/>
</dbReference>
<evidence type="ECO:0000256" key="1">
    <source>
        <dbReference type="ARBA" id="ARBA00022729"/>
    </source>
</evidence>
<dbReference type="InterPro" id="IPR006311">
    <property type="entry name" value="TAT_signal"/>
</dbReference>
<gene>
    <name evidence="2" type="ORF">Q8A70_16320</name>
</gene>
<dbReference type="CDD" id="cd16325">
    <property type="entry name" value="LolA"/>
    <property type="match status" value="1"/>
</dbReference>
<reference evidence="3" key="1">
    <citation type="submission" date="2023-08" db="EMBL/GenBank/DDBJ databases">
        <title>Rhodospirillaceae gen. nov., a novel taxon isolated from the Yangtze River Yuezi River estuary sludge.</title>
        <authorList>
            <person name="Ruan L."/>
        </authorList>
    </citation>
    <scope>NUCLEOTIDE SEQUENCE [LARGE SCALE GENOMIC DNA]</scope>
    <source>
        <strain evidence="3">R-7</strain>
    </source>
</reference>